<comment type="function">
    <text evidence="8">Acts as a component of the translation initiation factor 2B (eIF2B) complex, which catalyzes the exchange of GDP for GTP on the eukaryotic initiation factor 2 (eIF2) complex gamma subunit. Its guanine nucleotide exchange factor activity is repressed when bound to eIF2 complex phosphorylated on the alpha subunit, thereby limiting the amount of methionyl-initiator methionine tRNA available to the ribosome and consequently global translation is repressed.</text>
</comment>
<comment type="caution">
    <text evidence="13">The sequence shown here is derived from an EMBL/GenBank/DDBJ whole genome shotgun (WGS) entry which is preliminary data.</text>
</comment>
<dbReference type="Pfam" id="PF25084">
    <property type="entry name" value="LbH_EIF2B"/>
    <property type="match status" value="1"/>
</dbReference>
<evidence type="ECO:0000256" key="3">
    <source>
        <dbReference type="ARBA" id="ARBA00022490"/>
    </source>
</evidence>
<dbReference type="GO" id="GO:0005851">
    <property type="term" value="C:eukaryotic translation initiation factor 2B complex"/>
    <property type="evidence" value="ECO:0007669"/>
    <property type="project" value="TreeGrafter"/>
</dbReference>
<dbReference type="EMBL" id="SPRO01000006">
    <property type="protein sequence ID" value="TIC32949.1"/>
    <property type="molecule type" value="Genomic_DNA"/>
</dbReference>
<comment type="similarity">
    <text evidence="2">Belongs to the eIF-2B gamma/epsilon subunits family.</text>
</comment>
<evidence type="ECO:0000256" key="8">
    <source>
        <dbReference type="ARBA" id="ARBA00045373"/>
    </source>
</evidence>
<evidence type="ECO:0000256" key="10">
    <source>
        <dbReference type="SAM" id="MobiDB-lite"/>
    </source>
</evidence>
<feature type="domain" description="Nucleotidyl transferase" evidence="11">
    <location>
        <begin position="21"/>
        <end position="183"/>
    </location>
</feature>
<dbReference type="InterPro" id="IPR056764">
    <property type="entry name" value="LbH_EIF2B3/5"/>
</dbReference>
<protein>
    <recommendedName>
        <fullName evidence="6">Translation initiation factor eIF2B subunit gamma</fullName>
    </recommendedName>
    <alternativeName>
        <fullName evidence="7">eIF2B GDP-GTP exchange factor subunit gamma</fullName>
    </alternativeName>
</protein>
<dbReference type="Pfam" id="PF00483">
    <property type="entry name" value="NTP_transferase"/>
    <property type="match status" value="1"/>
</dbReference>
<keyword evidence="5" id="KW-0648">Protein biosynthesis</keyword>
<feature type="region of interest" description="Disordered" evidence="10">
    <location>
        <begin position="313"/>
        <end position="334"/>
    </location>
</feature>
<organism evidence="13 16">
    <name type="scientific">Wallemia mellicola</name>
    <dbReference type="NCBI Taxonomy" id="1708541"/>
    <lineage>
        <taxon>Eukaryota</taxon>
        <taxon>Fungi</taxon>
        <taxon>Dikarya</taxon>
        <taxon>Basidiomycota</taxon>
        <taxon>Wallemiomycotina</taxon>
        <taxon>Wallemiomycetes</taxon>
        <taxon>Wallemiales</taxon>
        <taxon>Wallemiaceae</taxon>
        <taxon>Wallemia</taxon>
    </lineage>
</organism>
<evidence type="ECO:0000313" key="15">
    <source>
        <dbReference type="Proteomes" id="UP000305362"/>
    </source>
</evidence>
<dbReference type="Gene3D" id="2.160.10.10">
    <property type="entry name" value="Hexapeptide repeat proteins"/>
    <property type="match status" value="1"/>
</dbReference>
<dbReference type="SUPFAM" id="SSF53448">
    <property type="entry name" value="Nucleotide-diphospho-sugar transferases"/>
    <property type="match status" value="1"/>
</dbReference>
<accession>A0A4T0LWJ8</accession>
<evidence type="ECO:0000313" key="16">
    <source>
        <dbReference type="Proteomes" id="UP000305647"/>
    </source>
</evidence>
<dbReference type="Proteomes" id="UP000305647">
    <property type="component" value="Unassembled WGS sequence"/>
</dbReference>
<evidence type="ECO:0000259" key="11">
    <source>
        <dbReference type="Pfam" id="PF00483"/>
    </source>
</evidence>
<dbReference type="PANTHER" id="PTHR45989:SF1">
    <property type="entry name" value="TRANSLATION INITIATION FACTOR EIF-2B SUBUNIT GAMMA"/>
    <property type="match status" value="1"/>
</dbReference>
<dbReference type="GO" id="GO:0002183">
    <property type="term" value="P:cytoplasmic translational initiation"/>
    <property type="evidence" value="ECO:0007669"/>
    <property type="project" value="TreeGrafter"/>
</dbReference>
<comment type="subcellular location">
    <subcellularLocation>
        <location evidence="1">Cytoplasm</location>
        <location evidence="1">Cytosol</location>
    </subcellularLocation>
</comment>
<dbReference type="InterPro" id="IPR051960">
    <property type="entry name" value="eIF2B_gamma"/>
</dbReference>
<dbReference type="EMBL" id="SPRV01000003">
    <property type="protein sequence ID" value="TIC71431.1"/>
    <property type="molecule type" value="Genomic_DNA"/>
</dbReference>
<dbReference type="PANTHER" id="PTHR45989">
    <property type="entry name" value="TRANSLATION INITIATION FACTOR EIF-2B SUBUNIT GAMMA"/>
    <property type="match status" value="1"/>
</dbReference>
<evidence type="ECO:0000256" key="9">
    <source>
        <dbReference type="ARBA" id="ARBA00046432"/>
    </source>
</evidence>
<dbReference type="OrthoDB" id="1733332at2759"/>
<dbReference type="Gene3D" id="3.90.550.10">
    <property type="entry name" value="Spore Coat Polysaccharide Biosynthesis Protein SpsA, Chain A"/>
    <property type="match status" value="1"/>
</dbReference>
<evidence type="ECO:0000256" key="4">
    <source>
        <dbReference type="ARBA" id="ARBA00022540"/>
    </source>
</evidence>
<feature type="domain" description="EIF2B subunit epsilon/gamma LbH" evidence="12">
    <location>
        <begin position="381"/>
        <end position="456"/>
    </location>
</feature>
<keyword evidence="4" id="KW-0396">Initiation factor</keyword>
<evidence type="ECO:0000313" key="14">
    <source>
        <dbReference type="EMBL" id="TIC71431.1"/>
    </source>
</evidence>
<evidence type="ECO:0000256" key="7">
    <source>
        <dbReference type="ARBA" id="ARBA00044229"/>
    </source>
</evidence>
<name>A0A4T0LWJ8_9BASI</name>
<dbReference type="GO" id="GO:0003743">
    <property type="term" value="F:translation initiation factor activity"/>
    <property type="evidence" value="ECO:0007669"/>
    <property type="project" value="UniProtKB-KW"/>
</dbReference>
<gene>
    <name evidence="14" type="ORF">E3Q03_00552</name>
    <name evidence="13" type="ORF">E3Q10_00908</name>
</gene>
<evidence type="ECO:0000256" key="2">
    <source>
        <dbReference type="ARBA" id="ARBA00007878"/>
    </source>
</evidence>
<evidence type="ECO:0000256" key="6">
    <source>
        <dbReference type="ARBA" id="ARBA00044196"/>
    </source>
</evidence>
<proteinExistence type="inferred from homology"/>
<evidence type="ECO:0000256" key="1">
    <source>
        <dbReference type="ARBA" id="ARBA00004514"/>
    </source>
</evidence>
<dbReference type="AlphaFoldDB" id="A0A4T0LWJ8"/>
<dbReference type="InterPro" id="IPR005835">
    <property type="entry name" value="NTP_transferase_dom"/>
</dbReference>
<keyword evidence="3" id="KW-0963">Cytoplasm</keyword>
<feature type="compositionally biased region" description="Basic and acidic residues" evidence="10">
    <location>
        <begin position="314"/>
        <end position="323"/>
    </location>
</feature>
<evidence type="ECO:0000256" key="5">
    <source>
        <dbReference type="ARBA" id="ARBA00022917"/>
    </source>
</evidence>
<comment type="subunit">
    <text evidence="9">Component of the translation initiation factor 2B (eIF2B) complex which is a heterodecamer of two sets of five different subunits: alpha, beta, gamma, delta and epsilon. Subunits alpha, beta and delta comprise a regulatory subcomplex and subunits epsilon and gamma comprise a catalytic subcomplex. Within the complex, the hexameric regulatory complex resides at the center, with the two heterodimeric catalytic subcomplexes bound on opposite sides.</text>
</comment>
<dbReference type="Proteomes" id="UP000305362">
    <property type="component" value="Unassembled WGS sequence"/>
</dbReference>
<sequence length="481" mass="53582">MLLPNNLHSQKANTKLNNEFKAVILSGYGQKLFPLVEATPKPLLPVGNEPVISYALKWCEDSAVNGPYSVFFTLKTNSYPSDILVLSPSSFSNYLSPFLRSFNSENLPNSTKSKQEDLHIRYETVDDDDCASWETADWLRHFKDEIKTDFVVLPCDILPPKSLPLSKVLESYRRSKSNTLITSLHYENSIDYGSREGPSRCITIYDQESQTLIMPANDANDALDLRSRLLWEYPNLTLSTKLLDAHVYVVRRNVLDLLTARPEIASIREDLLPWLSKWSYQKALYDKWGKALKIQSDPFEDALAHSTMQILENAPDRKPKHTGDYASADNAHSDVPPNQRIRVQTLIHKSGDGFIARANTLGGYAEMNREILRSHRPVPQAGKPTVAPGSLVSQPVKIGEKSLIKMSIIGRNVEIGKGCKIIGCIIADNVVVKDGAKLDNCVVCARAKVGERASLTLCDIGGDSDIIADTQAKNEKISLEE</sequence>
<dbReference type="GO" id="GO:0005829">
    <property type="term" value="C:cytosol"/>
    <property type="evidence" value="ECO:0007669"/>
    <property type="project" value="UniProtKB-SubCell"/>
</dbReference>
<evidence type="ECO:0000259" key="12">
    <source>
        <dbReference type="Pfam" id="PF25084"/>
    </source>
</evidence>
<dbReference type="InterPro" id="IPR029044">
    <property type="entry name" value="Nucleotide-diphossugar_trans"/>
</dbReference>
<reference evidence="15 16" key="1">
    <citation type="submission" date="2019-03" db="EMBL/GenBank/DDBJ databases">
        <title>Sequencing 25 genomes of Wallemia mellicola.</title>
        <authorList>
            <person name="Gostincar C."/>
        </authorList>
    </citation>
    <scope>NUCLEOTIDE SEQUENCE [LARGE SCALE GENOMIC DNA]</scope>
    <source>
        <strain evidence="14 15">EXF-1277</strain>
        <strain evidence="13 16">EXF-8738</strain>
    </source>
</reference>
<dbReference type="GO" id="GO:0005085">
    <property type="term" value="F:guanyl-nucleotide exchange factor activity"/>
    <property type="evidence" value="ECO:0007669"/>
    <property type="project" value="TreeGrafter"/>
</dbReference>
<evidence type="ECO:0000313" key="13">
    <source>
        <dbReference type="EMBL" id="TIC32949.1"/>
    </source>
</evidence>